<dbReference type="GO" id="GO:0005886">
    <property type="term" value="C:plasma membrane"/>
    <property type="evidence" value="ECO:0007669"/>
    <property type="project" value="UniProtKB-SubCell"/>
</dbReference>
<feature type="transmembrane region" description="Helical" evidence="6">
    <location>
        <begin position="87"/>
        <end position="106"/>
    </location>
</feature>
<evidence type="ECO:0000256" key="3">
    <source>
        <dbReference type="ARBA" id="ARBA00022692"/>
    </source>
</evidence>
<feature type="transmembrane region" description="Helical" evidence="6">
    <location>
        <begin position="47"/>
        <end position="67"/>
    </location>
</feature>
<feature type="transmembrane region" description="Helical" evidence="6">
    <location>
        <begin position="371"/>
        <end position="389"/>
    </location>
</feature>
<keyword evidence="4 6" id="KW-1133">Transmembrane helix</keyword>
<feature type="transmembrane region" description="Helical" evidence="6">
    <location>
        <begin position="250"/>
        <end position="272"/>
    </location>
</feature>
<feature type="transmembrane region" description="Helical" evidence="6">
    <location>
        <begin position="170"/>
        <end position="191"/>
    </location>
</feature>
<evidence type="ECO:0000256" key="2">
    <source>
        <dbReference type="ARBA" id="ARBA00022475"/>
    </source>
</evidence>
<evidence type="ECO:0000313" key="8">
    <source>
        <dbReference type="Proteomes" id="UP000178764"/>
    </source>
</evidence>
<dbReference type="CDD" id="cd13128">
    <property type="entry name" value="MATE_Wzx_like"/>
    <property type="match status" value="1"/>
</dbReference>
<comment type="caution">
    <text evidence="7">The sequence shown here is derived from an EMBL/GenBank/DDBJ whole genome shotgun (WGS) entry which is preliminary data.</text>
</comment>
<feature type="transmembrane region" description="Helical" evidence="6">
    <location>
        <begin position="12"/>
        <end position="35"/>
    </location>
</feature>
<keyword evidence="3 6" id="KW-0812">Transmembrane</keyword>
<keyword evidence="2" id="KW-1003">Cell membrane</keyword>
<keyword evidence="5 6" id="KW-0472">Membrane</keyword>
<dbReference type="PANTHER" id="PTHR30250:SF11">
    <property type="entry name" value="O-ANTIGEN TRANSPORTER-RELATED"/>
    <property type="match status" value="1"/>
</dbReference>
<name>A0A1F5DNF9_9BACT</name>
<feature type="transmembrane region" description="Helical" evidence="6">
    <location>
        <begin position="112"/>
        <end position="133"/>
    </location>
</feature>
<dbReference type="PANTHER" id="PTHR30250">
    <property type="entry name" value="PST FAMILY PREDICTED COLANIC ACID TRANSPORTER"/>
    <property type="match status" value="1"/>
</dbReference>
<dbReference type="InterPro" id="IPR050833">
    <property type="entry name" value="Poly_Biosynth_Transport"/>
</dbReference>
<comment type="subcellular location">
    <subcellularLocation>
        <location evidence="1">Cell membrane</location>
        <topology evidence="1">Multi-pass membrane protein</topology>
    </subcellularLocation>
</comment>
<evidence type="ECO:0000256" key="6">
    <source>
        <dbReference type="SAM" id="Phobius"/>
    </source>
</evidence>
<dbReference type="InterPro" id="IPR002797">
    <property type="entry name" value="Polysacc_synth"/>
</dbReference>
<organism evidence="7 8">
    <name type="scientific">Candidatus Berkelbacteria bacterium RBG_13_40_8</name>
    <dbReference type="NCBI Taxonomy" id="1797467"/>
    <lineage>
        <taxon>Bacteria</taxon>
        <taxon>Candidatus Berkelbacteria</taxon>
    </lineage>
</organism>
<feature type="transmembrane region" description="Helical" evidence="6">
    <location>
        <begin position="395"/>
        <end position="416"/>
    </location>
</feature>
<evidence type="ECO:0000256" key="4">
    <source>
        <dbReference type="ARBA" id="ARBA00022989"/>
    </source>
</evidence>
<evidence type="ECO:0000256" key="1">
    <source>
        <dbReference type="ARBA" id="ARBA00004651"/>
    </source>
</evidence>
<feature type="transmembrane region" description="Helical" evidence="6">
    <location>
        <begin position="428"/>
        <end position="450"/>
    </location>
</feature>
<gene>
    <name evidence="7" type="ORF">A2V71_03485</name>
</gene>
<feature type="transmembrane region" description="Helical" evidence="6">
    <location>
        <begin position="145"/>
        <end position="164"/>
    </location>
</feature>
<sequence length="485" mass="54272">MSLTRKVAYNTVIQVVGKIITTFISLFLVAVLTRYLGVAGYGQYTTIFAYVGFAAVFADFGFFWILVREIANPKADIDKATSNVLTLRLFIGTIVFAIASIIALFIPQYHDFRIGIAIVAFASLWLALNSTYVGVFQNKLRMDKAVITDILGRVIIVGIIYVLIQKGAGLNLFLWAFVIGNFLNFVVSAYLGRIYVRFRLVFDFSYWKKVFWRALPMGIVLILGLVYFKIDTVMLSLMRSSEDVGIYGPPYKVLELLMFFPAIFMGNVFPIVTRYLYENDSRVHHALQRSFDFLVIVAVPIVLGVIFTSARIIKLVAGQEFVTAHTIEPVWGLPATSSTALQILVIAVGISFISQMFGYVVIALGKQAKLIGPYLILVIFNIGMNLILIPKISYIGAAVITVLTEALVLFFSWWVAHKYLEIKLHLGIIWRVLVAGAVLGIFLFFCAQYIHLLILIPLSAILYAAVLYLVGGINKDMFLSLVRKE</sequence>
<dbReference type="Proteomes" id="UP000178764">
    <property type="component" value="Unassembled WGS sequence"/>
</dbReference>
<protein>
    <submittedName>
        <fullName evidence="7">Uncharacterized protein</fullName>
    </submittedName>
</protein>
<evidence type="ECO:0000313" key="7">
    <source>
        <dbReference type="EMBL" id="OGD56655.1"/>
    </source>
</evidence>
<feature type="transmembrane region" description="Helical" evidence="6">
    <location>
        <begin position="456"/>
        <end position="474"/>
    </location>
</feature>
<dbReference type="EMBL" id="MEZT01000015">
    <property type="protein sequence ID" value="OGD56655.1"/>
    <property type="molecule type" value="Genomic_DNA"/>
</dbReference>
<accession>A0A1F5DNF9</accession>
<feature type="transmembrane region" description="Helical" evidence="6">
    <location>
        <begin position="340"/>
        <end position="364"/>
    </location>
</feature>
<dbReference type="Pfam" id="PF01943">
    <property type="entry name" value="Polysacc_synt"/>
    <property type="match status" value="1"/>
</dbReference>
<dbReference type="AlphaFoldDB" id="A0A1F5DNF9"/>
<feature type="transmembrane region" description="Helical" evidence="6">
    <location>
        <begin position="211"/>
        <end position="230"/>
    </location>
</feature>
<reference evidence="7 8" key="1">
    <citation type="journal article" date="2016" name="Nat. Commun.">
        <title>Thousands of microbial genomes shed light on interconnected biogeochemical processes in an aquifer system.</title>
        <authorList>
            <person name="Anantharaman K."/>
            <person name="Brown C.T."/>
            <person name="Hug L.A."/>
            <person name="Sharon I."/>
            <person name="Castelle C.J."/>
            <person name="Probst A.J."/>
            <person name="Thomas B.C."/>
            <person name="Singh A."/>
            <person name="Wilkins M.J."/>
            <person name="Karaoz U."/>
            <person name="Brodie E.L."/>
            <person name="Williams K.H."/>
            <person name="Hubbard S.S."/>
            <person name="Banfield J.F."/>
        </authorList>
    </citation>
    <scope>NUCLEOTIDE SEQUENCE [LARGE SCALE GENOMIC DNA]</scope>
</reference>
<feature type="transmembrane region" description="Helical" evidence="6">
    <location>
        <begin position="293"/>
        <end position="313"/>
    </location>
</feature>
<proteinExistence type="predicted"/>
<evidence type="ECO:0000256" key="5">
    <source>
        <dbReference type="ARBA" id="ARBA00023136"/>
    </source>
</evidence>